<accession>A0ABR6ZPT8</accession>
<keyword evidence="6 8" id="KW-1133">Transmembrane helix</keyword>
<feature type="transmembrane region" description="Helical" evidence="8">
    <location>
        <begin position="169"/>
        <end position="187"/>
    </location>
</feature>
<evidence type="ECO:0000256" key="8">
    <source>
        <dbReference type="SAM" id="Phobius"/>
    </source>
</evidence>
<name>A0ABR6ZPT8_9BURK</name>
<evidence type="ECO:0000256" key="6">
    <source>
        <dbReference type="ARBA" id="ARBA00022989"/>
    </source>
</evidence>
<evidence type="ECO:0000313" key="11">
    <source>
        <dbReference type="Proteomes" id="UP000650424"/>
    </source>
</evidence>
<feature type="transmembrane region" description="Helical" evidence="8">
    <location>
        <begin position="122"/>
        <end position="138"/>
    </location>
</feature>
<feature type="transmembrane region" description="Helical" evidence="8">
    <location>
        <begin position="95"/>
        <end position="116"/>
    </location>
</feature>
<evidence type="ECO:0000256" key="2">
    <source>
        <dbReference type="ARBA" id="ARBA00022670"/>
    </source>
</evidence>
<feature type="domain" description="Peptidase S54 rhomboid" evidence="9">
    <location>
        <begin position="55"/>
        <end position="181"/>
    </location>
</feature>
<dbReference type="SUPFAM" id="SSF144091">
    <property type="entry name" value="Rhomboid-like"/>
    <property type="match status" value="1"/>
</dbReference>
<evidence type="ECO:0000259" key="9">
    <source>
        <dbReference type="Pfam" id="PF01694"/>
    </source>
</evidence>
<dbReference type="InterPro" id="IPR002610">
    <property type="entry name" value="Peptidase_S54_rhomboid-like"/>
</dbReference>
<keyword evidence="11" id="KW-1185">Reference proteome</keyword>
<dbReference type="InterPro" id="IPR035952">
    <property type="entry name" value="Rhomboid-like_sf"/>
</dbReference>
<evidence type="ECO:0000256" key="5">
    <source>
        <dbReference type="ARBA" id="ARBA00022825"/>
    </source>
</evidence>
<dbReference type="PANTHER" id="PTHR22936:SF69">
    <property type="entry name" value="RHOMBOID-LIKE PROTEIN"/>
    <property type="match status" value="1"/>
</dbReference>
<reference evidence="10 11" key="1">
    <citation type="submission" date="2020-08" db="EMBL/GenBank/DDBJ databases">
        <title>Novel species isolated from subtropical streams in China.</title>
        <authorList>
            <person name="Lu H."/>
        </authorList>
    </citation>
    <scope>NUCLEOTIDE SEQUENCE [LARGE SCALE GENOMIC DNA]</scope>
    <source>
        <strain evidence="10 11">CY18W</strain>
    </source>
</reference>
<comment type="subcellular location">
    <subcellularLocation>
        <location evidence="1">Membrane</location>
        <topology evidence="1">Multi-pass membrane protein</topology>
    </subcellularLocation>
</comment>
<evidence type="ECO:0000256" key="4">
    <source>
        <dbReference type="ARBA" id="ARBA00022801"/>
    </source>
</evidence>
<dbReference type="PANTHER" id="PTHR22936">
    <property type="entry name" value="RHOMBOID-RELATED"/>
    <property type="match status" value="1"/>
</dbReference>
<evidence type="ECO:0000256" key="1">
    <source>
        <dbReference type="ARBA" id="ARBA00004141"/>
    </source>
</evidence>
<keyword evidence="2 10" id="KW-0645">Protease</keyword>
<dbReference type="Gene3D" id="1.20.1540.10">
    <property type="entry name" value="Rhomboid-like"/>
    <property type="match status" value="1"/>
</dbReference>
<protein>
    <submittedName>
        <fullName evidence="10">Rhomboid family intramembrane serine protease</fullName>
    </submittedName>
</protein>
<evidence type="ECO:0000256" key="3">
    <source>
        <dbReference type="ARBA" id="ARBA00022692"/>
    </source>
</evidence>
<keyword evidence="4" id="KW-0378">Hydrolase</keyword>
<proteinExistence type="predicted"/>
<dbReference type="EMBL" id="JACOGF010000004">
    <property type="protein sequence ID" value="MBC3917882.1"/>
    <property type="molecule type" value="Genomic_DNA"/>
</dbReference>
<dbReference type="Proteomes" id="UP000650424">
    <property type="component" value="Unassembled WGS sequence"/>
</dbReference>
<organism evidence="10 11">
    <name type="scientific">Undibacterium hunanense</name>
    <dbReference type="NCBI Taxonomy" id="2762292"/>
    <lineage>
        <taxon>Bacteria</taxon>
        <taxon>Pseudomonadati</taxon>
        <taxon>Pseudomonadota</taxon>
        <taxon>Betaproteobacteria</taxon>
        <taxon>Burkholderiales</taxon>
        <taxon>Oxalobacteraceae</taxon>
        <taxon>Undibacterium</taxon>
    </lineage>
</organism>
<feature type="transmembrane region" description="Helical" evidence="8">
    <location>
        <begin position="9"/>
        <end position="28"/>
    </location>
</feature>
<dbReference type="Pfam" id="PF01694">
    <property type="entry name" value="Rhomboid"/>
    <property type="match status" value="1"/>
</dbReference>
<sequence length="192" mass="20996">MTYRPGSPATFSIAILILAGWTIVAMMLDQSIFATQKSLLLPQFGAVTGDLWTTHEWWRLLVSQFLHVHFLHMLFNTMCIVVIGNAIEKRYGWRIFLAIYVAGGITGQIASVWYYPTLVTDGASQALMALCGAALVLRANPRVTLFSAVIIAIQAALDLYVASGIKAGHGYGFVMGVLLGLGSFIVMRKQAR</sequence>
<comment type="caution">
    <text evidence="10">The sequence shown here is derived from an EMBL/GenBank/DDBJ whole genome shotgun (WGS) entry which is preliminary data.</text>
</comment>
<keyword evidence="5" id="KW-0720">Serine protease</keyword>
<feature type="transmembrane region" description="Helical" evidence="8">
    <location>
        <begin position="61"/>
        <end position="83"/>
    </location>
</feature>
<feature type="transmembrane region" description="Helical" evidence="8">
    <location>
        <begin position="145"/>
        <end position="163"/>
    </location>
</feature>
<dbReference type="InterPro" id="IPR022764">
    <property type="entry name" value="Peptidase_S54_rhomboid_dom"/>
</dbReference>
<evidence type="ECO:0000256" key="7">
    <source>
        <dbReference type="ARBA" id="ARBA00023136"/>
    </source>
</evidence>
<keyword evidence="3 8" id="KW-0812">Transmembrane</keyword>
<dbReference type="GO" id="GO:0006508">
    <property type="term" value="P:proteolysis"/>
    <property type="evidence" value="ECO:0007669"/>
    <property type="project" value="UniProtKB-KW"/>
</dbReference>
<evidence type="ECO:0000313" key="10">
    <source>
        <dbReference type="EMBL" id="MBC3917882.1"/>
    </source>
</evidence>
<dbReference type="RefSeq" id="WP_186947115.1">
    <property type="nucleotide sequence ID" value="NZ_JACOGF010000004.1"/>
</dbReference>
<gene>
    <name evidence="10" type="ORF">H8L32_10390</name>
</gene>
<dbReference type="GO" id="GO:0008233">
    <property type="term" value="F:peptidase activity"/>
    <property type="evidence" value="ECO:0007669"/>
    <property type="project" value="UniProtKB-KW"/>
</dbReference>
<keyword evidence="7 8" id="KW-0472">Membrane</keyword>